<sequence>MQGLCQFVTIHGEMVLLKKYSSLNFAVAEETSDVYRSTLAAMKAIRGFQNASSTYNPLSFSSR</sequence>
<accession>A0AAE0E094</accession>
<proteinExistence type="predicted"/>
<dbReference type="AlphaFoldDB" id="A0AAE0E094"/>
<dbReference type="PANTHER" id="PTHR45978">
    <property type="entry name" value="SPX DOMAIN-CONTAINING PROTEIN 3"/>
    <property type="match status" value="1"/>
</dbReference>
<dbReference type="InterPro" id="IPR031142">
    <property type="entry name" value="SPX_prot"/>
</dbReference>
<dbReference type="GO" id="GO:0016036">
    <property type="term" value="P:cellular response to phosphate starvation"/>
    <property type="evidence" value="ECO:0007669"/>
    <property type="project" value="InterPro"/>
</dbReference>
<reference evidence="1" key="1">
    <citation type="journal article" date="2023" name="Plant J.">
        <title>Genome sequences and population genomics provide insights into the demographic history, inbreeding, and mutation load of two 'living fossil' tree species of Dipteronia.</title>
        <authorList>
            <person name="Feng Y."/>
            <person name="Comes H.P."/>
            <person name="Chen J."/>
            <person name="Zhu S."/>
            <person name="Lu R."/>
            <person name="Zhang X."/>
            <person name="Li P."/>
            <person name="Qiu J."/>
            <person name="Olsen K.M."/>
            <person name="Qiu Y."/>
        </authorList>
    </citation>
    <scope>NUCLEOTIDE SEQUENCE</scope>
    <source>
        <strain evidence="1">NBL</strain>
    </source>
</reference>
<gene>
    <name evidence="1" type="ORF">Dsin_022791</name>
</gene>
<dbReference type="EMBL" id="JANJYJ010000007">
    <property type="protein sequence ID" value="KAK3199376.1"/>
    <property type="molecule type" value="Genomic_DNA"/>
</dbReference>
<organism evidence="1 2">
    <name type="scientific">Dipteronia sinensis</name>
    <dbReference type="NCBI Taxonomy" id="43782"/>
    <lineage>
        <taxon>Eukaryota</taxon>
        <taxon>Viridiplantae</taxon>
        <taxon>Streptophyta</taxon>
        <taxon>Embryophyta</taxon>
        <taxon>Tracheophyta</taxon>
        <taxon>Spermatophyta</taxon>
        <taxon>Magnoliopsida</taxon>
        <taxon>eudicotyledons</taxon>
        <taxon>Gunneridae</taxon>
        <taxon>Pentapetalae</taxon>
        <taxon>rosids</taxon>
        <taxon>malvids</taxon>
        <taxon>Sapindales</taxon>
        <taxon>Sapindaceae</taxon>
        <taxon>Hippocastanoideae</taxon>
        <taxon>Acereae</taxon>
        <taxon>Dipteronia</taxon>
    </lineage>
</organism>
<dbReference type="PANTHER" id="PTHR45978:SF7">
    <property type="entry name" value="SPX DOMAIN-CONTAINING PROTEIN 4"/>
    <property type="match status" value="1"/>
</dbReference>
<comment type="caution">
    <text evidence="1">The sequence shown here is derived from an EMBL/GenBank/DDBJ whole genome shotgun (WGS) entry which is preliminary data.</text>
</comment>
<evidence type="ECO:0000313" key="2">
    <source>
        <dbReference type="Proteomes" id="UP001281410"/>
    </source>
</evidence>
<keyword evidence="2" id="KW-1185">Reference proteome</keyword>
<name>A0AAE0E094_9ROSI</name>
<dbReference type="Proteomes" id="UP001281410">
    <property type="component" value="Unassembled WGS sequence"/>
</dbReference>
<protein>
    <submittedName>
        <fullName evidence="1">Uncharacterized protein</fullName>
    </submittedName>
</protein>
<evidence type="ECO:0000313" key="1">
    <source>
        <dbReference type="EMBL" id="KAK3199376.1"/>
    </source>
</evidence>